<protein>
    <submittedName>
        <fullName evidence="1">Uncharacterized protein</fullName>
    </submittedName>
</protein>
<dbReference type="Proteomes" id="UP000265020">
    <property type="component" value="Unassembled WGS sequence"/>
</dbReference>
<dbReference type="Ensembl" id="ENSCVAT00000005673.1">
    <property type="protein sequence ID" value="ENSCVAP00000023858.1"/>
    <property type="gene ID" value="ENSCVAG00000007521.1"/>
</dbReference>
<accession>A0A3Q2DVG8</accession>
<name>A0A3Q2DVG8_CYPVA</name>
<keyword evidence="2" id="KW-1185">Reference proteome</keyword>
<evidence type="ECO:0000313" key="2">
    <source>
        <dbReference type="Proteomes" id="UP000265020"/>
    </source>
</evidence>
<evidence type="ECO:0000313" key="1">
    <source>
        <dbReference type="Ensembl" id="ENSCVAP00000023858.1"/>
    </source>
</evidence>
<sequence length="84" mass="9864">MNQRFISPERKQTHPEGNMRDLTCGCDILQSDSNHRQLLSKRTKGTAERLKKKSIFGRPTLIHQTHKTYQTNRKDVEETQHFSV</sequence>
<reference evidence="1" key="1">
    <citation type="submission" date="2025-08" db="UniProtKB">
        <authorList>
            <consortium name="Ensembl"/>
        </authorList>
    </citation>
    <scope>IDENTIFICATION</scope>
</reference>
<reference evidence="1" key="2">
    <citation type="submission" date="2025-09" db="UniProtKB">
        <authorList>
            <consortium name="Ensembl"/>
        </authorList>
    </citation>
    <scope>IDENTIFICATION</scope>
</reference>
<proteinExistence type="predicted"/>
<organism evidence="1 2">
    <name type="scientific">Cyprinodon variegatus</name>
    <name type="common">Sheepshead minnow</name>
    <dbReference type="NCBI Taxonomy" id="28743"/>
    <lineage>
        <taxon>Eukaryota</taxon>
        <taxon>Metazoa</taxon>
        <taxon>Chordata</taxon>
        <taxon>Craniata</taxon>
        <taxon>Vertebrata</taxon>
        <taxon>Euteleostomi</taxon>
        <taxon>Actinopterygii</taxon>
        <taxon>Neopterygii</taxon>
        <taxon>Teleostei</taxon>
        <taxon>Neoteleostei</taxon>
        <taxon>Acanthomorphata</taxon>
        <taxon>Ovalentaria</taxon>
        <taxon>Atherinomorphae</taxon>
        <taxon>Cyprinodontiformes</taxon>
        <taxon>Cyprinodontidae</taxon>
        <taxon>Cyprinodon</taxon>
    </lineage>
</organism>
<dbReference type="AlphaFoldDB" id="A0A3Q2DVG8"/>